<dbReference type="Proteomes" id="UP000059672">
    <property type="component" value="Chromosome"/>
</dbReference>
<dbReference type="KEGG" id="lut:Lupro_02030"/>
<keyword evidence="2" id="KW-1185">Reference proteome</keyword>
<evidence type="ECO:0000313" key="2">
    <source>
        <dbReference type="Proteomes" id="UP000059672"/>
    </source>
</evidence>
<dbReference type="EMBL" id="CP013355">
    <property type="protein sequence ID" value="AMC10100.1"/>
    <property type="molecule type" value="Genomic_DNA"/>
</dbReference>
<dbReference type="STRING" id="1622118.Lupro_02030"/>
<sequence>MVPIKDAISSGAWLHCEYLYSDKLYKFRLKINSFRKISISEIDNPEKIENFDINSILWLMNMEVINLTKVPIEPYWGPRHLILIDQDDFNFHVFEDDYLIRKSNFSDTSGTNRFCYPDLVPKIKAVGSIIFKLPDDDEAEYSISSQYNGSVQEI</sequence>
<dbReference type="RefSeq" id="WP_068205823.1">
    <property type="nucleotide sequence ID" value="NZ_CP013355.1"/>
</dbReference>
<protein>
    <submittedName>
        <fullName evidence="1">Uncharacterized protein</fullName>
    </submittedName>
</protein>
<gene>
    <name evidence="1" type="ORF">Lupro_02030</name>
</gene>
<evidence type="ECO:0000313" key="1">
    <source>
        <dbReference type="EMBL" id="AMC10100.1"/>
    </source>
</evidence>
<proteinExistence type="predicted"/>
<reference evidence="1 2" key="2">
    <citation type="journal article" date="2016" name="Int. J. Syst. Evol. Microbiol.">
        <title>Lutibacter profundi sp. nov., isolated from a deep-sea hydrothermal system on the Arctic Mid-Ocean Ridge and emended description of the genus Lutibacter.</title>
        <authorList>
            <person name="Le Moine Bauer S."/>
            <person name="Roalkvam I."/>
            <person name="Steen I.H."/>
            <person name="Dahle H."/>
        </authorList>
    </citation>
    <scope>NUCLEOTIDE SEQUENCE [LARGE SCALE GENOMIC DNA]</scope>
    <source>
        <strain evidence="1 2">LP1</strain>
    </source>
</reference>
<dbReference type="AlphaFoldDB" id="A0A0X8G4X1"/>
<organism evidence="1 2">
    <name type="scientific">Lutibacter profundi</name>
    <dbReference type="NCBI Taxonomy" id="1622118"/>
    <lineage>
        <taxon>Bacteria</taxon>
        <taxon>Pseudomonadati</taxon>
        <taxon>Bacteroidota</taxon>
        <taxon>Flavobacteriia</taxon>
        <taxon>Flavobacteriales</taxon>
        <taxon>Flavobacteriaceae</taxon>
        <taxon>Lutibacter</taxon>
    </lineage>
</organism>
<name>A0A0X8G4X1_9FLAO</name>
<dbReference type="OrthoDB" id="1453473at2"/>
<reference evidence="2" key="1">
    <citation type="submission" date="2015-12" db="EMBL/GenBank/DDBJ databases">
        <title>Complete genome sequence of Lutibacter profundus strain LP1.</title>
        <authorList>
            <person name="Wissuwa J."/>
            <person name="Le Moine Bauer S."/>
            <person name="Stokke R."/>
            <person name="Dahle H."/>
            <person name="Steen I.H."/>
        </authorList>
    </citation>
    <scope>NUCLEOTIDE SEQUENCE [LARGE SCALE GENOMIC DNA]</scope>
    <source>
        <strain evidence="2">LP1</strain>
    </source>
</reference>
<accession>A0A0X8G4X1</accession>